<dbReference type="Proteomes" id="UP000039021">
    <property type="component" value="Unassembled WGS sequence"/>
</dbReference>
<reference evidence="2" key="1">
    <citation type="submission" date="2015-03" db="EMBL/GenBank/DDBJ databases">
        <authorList>
            <consortium name="Pathogen Informatics"/>
        </authorList>
    </citation>
    <scope>NUCLEOTIDE SEQUENCE [LARGE SCALE GENOMIC DNA]</scope>
    <source>
        <strain evidence="2">N09902308</strain>
    </source>
</reference>
<dbReference type="AlphaFoldDB" id="A0A916LAJ6"/>
<name>A0A916LAJ6_MYCTX</name>
<organism evidence="1 2">
    <name type="scientific">Mycobacterium tuberculosis</name>
    <dbReference type="NCBI Taxonomy" id="1773"/>
    <lineage>
        <taxon>Bacteria</taxon>
        <taxon>Bacillati</taxon>
        <taxon>Actinomycetota</taxon>
        <taxon>Actinomycetes</taxon>
        <taxon>Mycobacteriales</taxon>
        <taxon>Mycobacteriaceae</taxon>
        <taxon>Mycobacterium</taxon>
        <taxon>Mycobacterium tuberculosis complex</taxon>
    </lineage>
</organism>
<sequence length="46" mass="4933">MGGEGGAVEFVEPFRGGVQGDFCCLADEFTSARCGFGQYHEMRLVA</sequence>
<dbReference type="EMBL" id="CSBK01000803">
    <property type="protein sequence ID" value="COX93530.1"/>
    <property type="molecule type" value="Genomic_DNA"/>
</dbReference>
<evidence type="ECO:0000313" key="1">
    <source>
        <dbReference type="EMBL" id="COX93530.1"/>
    </source>
</evidence>
<comment type="caution">
    <text evidence="1">The sequence shown here is derived from an EMBL/GenBank/DDBJ whole genome shotgun (WGS) entry which is preliminary data.</text>
</comment>
<evidence type="ECO:0000313" key="2">
    <source>
        <dbReference type="Proteomes" id="UP000039021"/>
    </source>
</evidence>
<gene>
    <name evidence="1" type="ORF">ERS007739_01903</name>
</gene>
<proteinExistence type="predicted"/>
<protein>
    <submittedName>
        <fullName evidence="1">Uncharacterized protein</fullName>
    </submittedName>
</protein>
<accession>A0A916LAJ6</accession>